<protein>
    <submittedName>
        <fullName evidence="1">Uncharacterized protein</fullName>
    </submittedName>
</protein>
<keyword evidence="2" id="KW-1185">Reference proteome</keyword>
<accession>T1KJS8</accession>
<sequence>MMYQSFGYGIQYARYFESSAK</sequence>
<reference evidence="2" key="1">
    <citation type="submission" date="2011-08" db="EMBL/GenBank/DDBJ databases">
        <authorList>
            <person name="Rombauts S."/>
        </authorList>
    </citation>
    <scope>NUCLEOTIDE SEQUENCE</scope>
    <source>
        <strain evidence="2">London</strain>
    </source>
</reference>
<proteinExistence type="predicted"/>
<dbReference type="Proteomes" id="UP000015104">
    <property type="component" value="Unassembled WGS sequence"/>
</dbReference>
<organism evidence="1 2">
    <name type="scientific">Tetranychus urticae</name>
    <name type="common">Two-spotted spider mite</name>
    <dbReference type="NCBI Taxonomy" id="32264"/>
    <lineage>
        <taxon>Eukaryota</taxon>
        <taxon>Metazoa</taxon>
        <taxon>Ecdysozoa</taxon>
        <taxon>Arthropoda</taxon>
        <taxon>Chelicerata</taxon>
        <taxon>Arachnida</taxon>
        <taxon>Acari</taxon>
        <taxon>Acariformes</taxon>
        <taxon>Trombidiformes</taxon>
        <taxon>Prostigmata</taxon>
        <taxon>Eleutherengona</taxon>
        <taxon>Raphignathae</taxon>
        <taxon>Tetranychoidea</taxon>
        <taxon>Tetranychidae</taxon>
        <taxon>Tetranychus</taxon>
    </lineage>
</organism>
<dbReference type="HOGENOM" id="CLU_3427046_0_0_1"/>
<dbReference type="AlphaFoldDB" id="T1KJS8"/>
<name>T1KJS8_TETUR</name>
<dbReference type="EnsemblMetazoa" id="tetur13g01030.1">
    <property type="protein sequence ID" value="tetur13g01030.1"/>
    <property type="gene ID" value="tetur13g01030"/>
</dbReference>
<evidence type="ECO:0000313" key="2">
    <source>
        <dbReference type="Proteomes" id="UP000015104"/>
    </source>
</evidence>
<reference evidence="1" key="2">
    <citation type="submission" date="2015-06" db="UniProtKB">
        <authorList>
            <consortium name="EnsemblMetazoa"/>
        </authorList>
    </citation>
    <scope>IDENTIFICATION</scope>
</reference>
<evidence type="ECO:0000313" key="1">
    <source>
        <dbReference type="EnsemblMetazoa" id="tetur13g01030.1"/>
    </source>
</evidence>
<dbReference type="EMBL" id="CAEY01000164">
    <property type="status" value="NOT_ANNOTATED_CDS"/>
    <property type="molecule type" value="Genomic_DNA"/>
</dbReference>